<comment type="caution">
    <text evidence="3">The sequence shown here is derived from an EMBL/GenBank/DDBJ whole genome shotgun (WGS) entry which is preliminary data.</text>
</comment>
<feature type="transmembrane region" description="Helical" evidence="1">
    <location>
        <begin position="36"/>
        <end position="54"/>
    </location>
</feature>
<accession>A0AA39IBG2</accession>
<reference evidence="3" key="1">
    <citation type="submission" date="2023-06" db="EMBL/GenBank/DDBJ databases">
        <title>Genomic analysis of the entomopathogenic nematode Steinernema hermaphroditum.</title>
        <authorList>
            <person name="Schwarz E.M."/>
            <person name="Heppert J.K."/>
            <person name="Baniya A."/>
            <person name="Schwartz H.T."/>
            <person name="Tan C.-H."/>
            <person name="Antoshechkin I."/>
            <person name="Sternberg P.W."/>
            <person name="Goodrich-Blair H."/>
            <person name="Dillman A.R."/>
        </authorList>
    </citation>
    <scope>NUCLEOTIDE SEQUENCE</scope>
    <source>
        <strain evidence="3">PS9179</strain>
        <tissue evidence="3">Whole animal</tissue>
    </source>
</reference>
<keyword evidence="1" id="KW-0472">Membrane</keyword>
<protein>
    <recommendedName>
        <fullName evidence="5">MARVEL domain-containing protein</fullName>
    </recommendedName>
</protein>
<evidence type="ECO:0000313" key="3">
    <source>
        <dbReference type="EMBL" id="KAK0421345.1"/>
    </source>
</evidence>
<dbReference type="Proteomes" id="UP001175271">
    <property type="component" value="Unassembled WGS sequence"/>
</dbReference>
<evidence type="ECO:0008006" key="5">
    <source>
        <dbReference type="Google" id="ProtNLM"/>
    </source>
</evidence>
<keyword evidence="4" id="KW-1185">Reference proteome</keyword>
<evidence type="ECO:0000313" key="4">
    <source>
        <dbReference type="Proteomes" id="UP001175271"/>
    </source>
</evidence>
<organism evidence="3 4">
    <name type="scientific">Steinernema hermaphroditum</name>
    <dbReference type="NCBI Taxonomy" id="289476"/>
    <lineage>
        <taxon>Eukaryota</taxon>
        <taxon>Metazoa</taxon>
        <taxon>Ecdysozoa</taxon>
        <taxon>Nematoda</taxon>
        <taxon>Chromadorea</taxon>
        <taxon>Rhabditida</taxon>
        <taxon>Tylenchina</taxon>
        <taxon>Panagrolaimomorpha</taxon>
        <taxon>Strongyloidoidea</taxon>
        <taxon>Steinernematidae</taxon>
        <taxon>Steinernema</taxon>
    </lineage>
</organism>
<gene>
    <name evidence="3" type="ORF">QR680_015189</name>
</gene>
<evidence type="ECO:0000256" key="1">
    <source>
        <dbReference type="SAM" id="Phobius"/>
    </source>
</evidence>
<sequence>MAAFWDIFVSTMLVLSALTLAGEAYSEESTGAIHAIIVAFGCFTFAICSMFGLLKLRAVCIERWGVNILYNEEVLLTV</sequence>
<evidence type="ECO:0000256" key="2">
    <source>
        <dbReference type="SAM" id="SignalP"/>
    </source>
</evidence>
<keyword evidence="1" id="KW-1133">Transmembrane helix</keyword>
<keyword evidence="1" id="KW-0812">Transmembrane</keyword>
<feature type="chain" id="PRO_5041283322" description="MARVEL domain-containing protein" evidence="2">
    <location>
        <begin position="22"/>
        <end position="78"/>
    </location>
</feature>
<dbReference type="AlphaFoldDB" id="A0AA39IBG2"/>
<name>A0AA39IBG2_9BILA</name>
<keyword evidence="2" id="KW-0732">Signal</keyword>
<feature type="signal peptide" evidence="2">
    <location>
        <begin position="1"/>
        <end position="21"/>
    </location>
</feature>
<proteinExistence type="predicted"/>
<dbReference type="EMBL" id="JAUCMV010000002">
    <property type="protein sequence ID" value="KAK0421345.1"/>
    <property type="molecule type" value="Genomic_DNA"/>
</dbReference>